<dbReference type="AlphaFoldDB" id="A0AAD6ZSU9"/>
<evidence type="ECO:0000313" key="3">
    <source>
        <dbReference type="Proteomes" id="UP001218218"/>
    </source>
</evidence>
<evidence type="ECO:0000313" key="2">
    <source>
        <dbReference type="EMBL" id="KAJ7337476.1"/>
    </source>
</evidence>
<organism evidence="2 3">
    <name type="scientific">Mycena albidolilacea</name>
    <dbReference type="NCBI Taxonomy" id="1033008"/>
    <lineage>
        <taxon>Eukaryota</taxon>
        <taxon>Fungi</taxon>
        <taxon>Dikarya</taxon>
        <taxon>Basidiomycota</taxon>
        <taxon>Agaricomycotina</taxon>
        <taxon>Agaricomycetes</taxon>
        <taxon>Agaricomycetidae</taxon>
        <taxon>Agaricales</taxon>
        <taxon>Marasmiineae</taxon>
        <taxon>Mycenaceae</taxon>
        <taxon>Mycena</taxon>
    </lineage>
</organism>
<feature type="region of interest" description="Disordered" evidence="1">
    <location>
        <begin position="91"/>
        <end position="185"/>
    </location>
</feature>
<dbReference type="EMBL" id="JARIHO010000029">
    <property type="protein sequence ID" value="KAJ7337476.1"/>
    <property type="molecule type" value="Genomic_DNA"/>
</dbReference>
<feature type="compositionally biased region" description="Polar residues" evidence="1">
    <location>
        <begin position="167"/>
        <end position="176"/>
    </location>
</feature>
<proteinExistence type="predicted"/>
<accession>A0AAD6ZSU9</accession>
<name>A0AAD6ZSU9_9AGAR</name>
<dbReference type="Proteomes" id="UP001218218">
    <property type="component" value="Unassembled WGS sequence"/>
</dbReference>
<evidence type="ECO:0000256" key="1">
    <source>
        <dbReference type="SAM" id="MobiDB-lite"/>
    </source>
</evidence>
<gene>
    <name evidence="2" type="ORF">DFH08DRAFT_812812</name>
</gene>
<reference evidence="2" key="1">
    <citation type="submission" date="2023-03" db="EMBL/GenBank/DDBJ databases">
        <title>Massive genome expansion in bonnet fungi (Mycena s.s.) driven by repeated elements and novel gene families across ecological guilds.</title>
        <authorList>
            <consortium name="Lawrence Berkeley National Laboratory"/>
            <person name="Harder C.B."/>
            <person name="Miyauchi S."/>
            <person name="Viragh M."/>
            <person name="Kuo A."/>
            <person name="Thoen E."/>
            <person name="Andreopoulos B."/>
            <person name="Lu D."/>
            <person name="Skrede I."/>
            <person name="Drula E."/>
            <person name="Henrissat B."/>
            <person name="Morin E."/>
            <person name="Kohler A."/>
            <person name="Barry K."/>
            <person name="LaButti K."/>
            <person name="Morin E."/>
            <person name="Salamov A."/>
            <person name="Lipzen A."/>
            <person name="Mereny Z."/>
            <person name="Hegedus B."/>
            <person name="Baldrian P."/>
            <person name="Stursova M."/>
            <person name="Weitz H."/>
            <person name="Taylor A."/>
            <person name="Grigoriev I.V."/>
            <person name="Nagy L.G."/>
            <person name="Martin F."/>
            <person name="Kauserud H."/>
        </authorList>
    </citation>
    <scope>NUCLEOTIDE SEQUENCE</scope>
    <source>
        <strain evidence="2">CBHHK002</strain>
    </source>
</reference>
<feature type="compositionally biased region" description="Polar residues" evidence="1">
    <location>
        <begin position="91"/>
        <end position="100"/>
    </location>
</feature>
<sequence>MDIALDNQTNDVERLTARVAKLDMKGSHRNGRASARDPRLPDPVTRQHPFNVTQYVAVTTAAALNTERSAHKLKRTLFSVRSGWYPCAAGVQSTPKSGSWSGFRAGWRRVPSTPPQSNMPEFDFPEDNFNPSPPLAISPAGYSTPSPPPSFDWGPLPTLQKKPTPVSPENSLSGSWVSDGFGSKK</sequence>
<protein>
    <submittedName>
        <fullName evidence="2">Uncharacterized protein</fullName>
    </submittedName>
</protein>
<feature type="region of interest" description="Disordered" evidence="1">
    <location>
        <begin position="25"/>
        <end position="46"/>
    </location>
</feature>
<keyword evidence="3" id="KW-1185">Reference proteome</keyword>
<comment type="caution">
    <text evidence="2">The sequence shown here is derived from an EMBL/GenBank/DDBJ whole genome shotgun (WGS) entry which is preliminary data.</text>
</comment>